<dbReference type="PROSITE" id="PS50893">
    <property type="entry name" value="ABC_TRANSPORTER_2"/>
    <property type="match status" value="1"/>
</dbReference>
<keyword evidence="4" id="KW-0808">Transferase</keyword>
<dbReference type="GeneID" id="93090986"/>
<dbReference type="InterPro" id="IPR003439">
    <property type="entry name" value="ABC_transporter-like_ATP-bd"/>
</dbReference>
<reference evidence="4 5" key="1">
    <citation type="submission" date="2018-06" db="EMBL/GenBank/DDBJ databases">
        <authorList>
            <consortium name="Pathogen Informatics"/>
            <person name="Doyle S."/>
        </authorList>
    </citation>
    <scope>NUCLEOTIDE SEQUENCE [LARGE SCALE GENOMIC DNA]</scope>
    <source>
        <strain evidence="4 5">NCTC12475</strain>
    </source>
</reference>
<keyword evidence="5" id="KW-1185">Reference proteome</keyword>
<dbReference type="PANTHER" id="PTHR43776:SF8">
    <property type="entry name" value="ABC TRANSPORTER, ATP-BINDING PROTEIN"/>
    <property type="match status" value="1"/>
</dbReference>
<evidence type="ECO:0000313" key="5">
    <source>
        <dbReference type="Proteomes" id="UP000254920"/>
    </source>
</evidence>
<evidence type="ECO:0000256" key="3">
    <source>
        <dbReference type="ARBA" id="ARBA00022840"/>
    </source>
</evidence>
<dbReference type="CDD" id="cd03257">
    <property type="entry name" value="ABC_NikE_OppD_transporters"/>
    <property type="match status" value="1"/>
</dbReference>
<dbReference type="EC" id="3.6.3.-" evidence="4"/>
<dbReference type="Pfam" id="PF00005">
    <property type="entry name" value="ABC_tran"/>
    <property type="match status" value="1"/>
</dbReference>
<keyword evidence="4" id="KW-0489">Methyltransferase</keyword>
<dbReference type="InterPro" id="IPR027417">
    <property type="entry name" value="P-loop_NTPase"/>
</dbReference>
<organism evidence="4 5">
    <name type="scientific">Campylobacter sputorum subsp. sputorum</name>
    <dbReference type="NCBI Taxonomy" id="32024"/>
    <lineage>
        <taxon>Bacteria</taxon>
        <taxon>Pseudomonadati</taxon>
        <taxon>Campylobacterota</taxon>
        <taxon>Epsilonproteobacteria</taxon>
        <taxon>Campylobacterales</taxon>
        <taxon>Campylobacteraceae</taxon>
        <taxon>Campylobacter</taxon>
    </lineage>
</organism>
<dbReference type="SMART" id="SM00382">
    <property type="entry name" value="AAA"/>
    <property type="match status" value="1"/>
</dbReference>
<dbReference type="Gene3D" id="3.40.50.300">
    <property type="entry name" value="P-loop containing nucleotide triphosphate hydrolases"/>
    <property type="match status" value="1"/>
</dbReference>
<dbReference type="GO" id="GO:0016887">
    <property type="term" value="F:ATP hydrolysis activity"/>
    <property type="evidence" value="ECO:0007669"/>
    <property type="project" value="InterPro"/>
</dbReference>
<dbReference type="OrthoDB" id="5359273at2"/>
<sequence>MNKILELKNISKTYKSFSFFKSTKPNKVLKDISFSLHEKEALALLGQSGSGKSTIAKIICNITKQDNGEIYLEDKKVNLKTLSQKREFYKKVQIVFQDSISALNPALNIFEAISEPLDYLSKFTKNEKKKIVTNLLKKVHLDISLDTKVSFLSGGMAQRVCIARAMAISPKIIILDEATSSLDIILQKEIINLINEMKRKFSFIIITHDMRIVKMMCDRVILLDDGKIIENLELNNKQTFQSNIGRKLISSILPRKPTQFY</sequence>
<dbReference type="GO" id="GO:0032259">
    <property type="term" value="P:methylation"/>
    <property type="evidence" value="ECO:0007669"/>
    <property type="project" value="UniProtKB-KW"/>
</dbReference>
<name>A0A381DIM0_9BACT</name>
<dbReference type="RefSeq" id="WP_089182778.1">
    <property type="nucleotide sequence ID" value="NZ_CP043427.1"/>
</dbReference>
<dbReference type="PANTHER" id="PTHR43776">
    <property type="entry name" value="TRANSPORT ATP-BINDING PROTEIN"/>
    <property type="match status" value="1"/>
</dbReference>
<dbReference type="Proteomes" id="UP000254920">
    <property type="component" value="Unassembled WGS sequence"/>
</dbReference>
<dbReference type="GO" id="GO:0005524">
    <property type="term" value="F:ATP binding"/>
    <property type="evidence" value="ECO:0007669"/>
    <property type="project" value="UniProtKB-KW"/>
</dbReference>
<evidence type="ECO:0000256" key="1">
    <source>
        <dbReference type="ARBA" id="ARBA00022448"/>
    </source>
</evidence>
<dbReference type="AlphaFoldDB" id="A0A381DIM0"/>
<dbReference type="GO" id="GO:0055085">
    <property type="term" value="P:transmembrane transport"/>
    <property type="evidence" value="ECO:0007669"/>
    <property type="project" value="UniProtKB-ARBA"/>
</dbReference>
<protein>
    <submittedName>
        <fullName evidence="4">5-methyltetrahydropteroyltriglutamate--homocysteine methyltransferase</fullName>
        <ecNumber evidence="4">2.1.1.14</ecNumber>
        <ecNumber evidence="4">3.6.3.-</ecNumber>
    </submittedName>
</protein>
<dbReference type="InterPro" id="IPR017871">
    <property type="entry name" value="ABC_transporter-like_CS"/>
</dbReference>
<dbReference type="InterPro" id="IPR050319">
    <property type="entry name" value="ABC_transp_ATP-bind"/>
</dbReference>
<evidence type="ECO:0000313" key="4">
    <source>
        <dbReference type="EMBL" id="SUX10357.1"/>
    </source>
</evidence>
<accession>A0A381DIM0</accession>
<dbReference type="InterPro" id="IPR003593">
    <property type="entry name" value="AAA+_ATPase"/>
</dbReference>
<dbReference type="SUPFAM" id="SSF52540">
    <property type="entry name" value="P-loop containing nucleoside triphosphate hydrolases"/>
    <property type="match status" value="1"/>
</dbReference>
<keyword evidence="4" id="KW-0378">Hydrolase</keyword>
<dbReference type="STRING" id="32024.GCA_000788295_00671"/>
<keyword evidence="2" id="KW-0547">Nucleotide-binding</keyword>
<dbReference type="GO" id="GO:0003871">
    <property type="term" value="F:5-methyltetrahydropteroyltriglutamate-homocysteine S-methyltransferase activity"/>
    <property type="evidence" value="ECO:0007669"/>
    <property type="project" value="UniProtKB-EC"/>
</dbReference>
<dbReference type="EC" id="2.1.1.14" evidence="4"/>
<keyword evidence="1" id="KW-0813">Transport</keyword>
<evidence type="ECO:0000256" key="2">
    <source>
        <dbReference type="ARBA" id="ARBA00022741"/>
    </source>
</evidence>
<dbReference type="EMBL" id="UFVD01000001">
    <property type="protein sequence ID" value="SUX10357.1"/>
    <property type="molecule type" value="Genomic_DNA"/>
</dbReference>
<keyword evidence="3" id="KW-0067">ATP-binding</keyword>
<proteinExistence type="predicted"/>
<dbReference type="PROSITE" id="PS00211">
    <property type="entry name" value="ABC_TRANSPORTER_1"/>
    <property type="match status" value="1"/>
</dbReference>
<gene>
    <name evidence="4" type="primary">gsiA_2</name>
    <name evidence="4" type="ORF">NCTC12475_00546</name>
</gene>